<accession>A0A917CIN3</accession>
<evidence type="ECO:0000313" key="2">
    <source>
        <dbReference type="Proteomes" id="UP000644756"/>
    </source>
</evidence>
<gene>
    <name evidence="1" type="ORF">GCM10010916_01600</name>
</gene>
<protein>
    <submittedName>
        <fullName evidence="1">Uncharacterized protein</fullName>
    </submittedName>
</protein>
<dbReference type="RefSeq" id="WP_188528081.1">
    <property type="nucleotide sequence ID" value="NZ_BMGR01000001.1"/>
</dbReference>
<sequence length="128" mass="14975">MKAPKARINRKDWRNLPTAEWNTATFHAYFADMNRELYGMDYAPMRNYSFEQGVLKRAITEHGAELLRAAFDECFRDYRPTRDYPILTAGFCVAYRINGIIPRLKRERAEAEKAGVDDTDYDALEAWL</sequence>
<reference evidence="1" key="1">
    <citation type="journal article" date="2014" name="Int. J. Syst. Evol. Microbiol.">
        <title>Complete genome sequence of Corynebacterium casei LMG S-19264T (=DSM 44701T), isolated from a smear-ripened cheese.</title>
        <authorList>
            <consortium name="US DOE Joint Genome Institute (JGI-PGF)"/>
            <person name="Walter F."/>
            <person name="Albersmeier A."/>
            <person name="Kalinowski J."/>
            <person name="Ruckert C."/>
        </authorList>
    </citation>
    <scope>NUCLEOTIDE SEQUENCE</scope>
    <source>
        <strain evidence="1">CGMCC 1.12987</strain>
    </source>
</reference>
<dbReference type="Proteomes" id="UP000644756">
    <property type="component" value="Unassembled WGS sequence"/>
</dbReference>
<organism evidence="1 2">
    <name type="scientific">Paenibacillus abyssi</name>
    <dbReference type="NCBI Taxonomy" id="1340531"/>
    <lineage>
        <taxon>Bacteria</taxon>
        <taxon>Bacillati</taxon>
        <taxon>Bacillota</taxon>
        <taxon>Bacilli</taxon>
        <taxon>Bacillales</taxon>
        <taxon>Paenibacillaceae</taxon>
        <taxon>Paenibacillus</taxon>
    </lineage>
</organism>
<name>A0A917CIN3_9BACL</name>
<comment type="caution">
    <text evidence="1">The sequence shown here is derived from an EMBL/GenBank/DDBJ whole genome shotgun (WGS) entry which is preliminary data.</text>
</comment>
<keyword evidence="2" id="KW-1185">Reference proteome</keyword>
<evidence type="ECO:0000313" key="1">
    <source>
        <dbReference type="EMBL" id="GGF87961.1"/>
    </source>
</evidence>
<reference evidence="1" key="2">
    <citation type="submission" date="2020-09" db="EMBL/GenBank/DDBJ databases">
        <authorList>
            <person name="Sun Q."/>
            <person name="Zhou Y."/>
        </authorList>
    </citation>
    <scope>NUCLEOTIDE SEQUENCE</scope>
    <source>
        <strain evidence="1">CGMCC 1.12987</strain>
    </source>
</reference>
<proteinExistence type="predicted"/>
<dbReference type="EMBL" id="BMGR01000001">
    <property type="protein sequence ID" value="GGF87961.1"/>
    <property type="molecule type" value="Genomic_DNA"/>
</dbReference>
<dbReference type="AlphaFoldDB" id="A0A917CIN3"/>